<proteinExistence type="predicted"/>
<dbReference type="Pfam" id="PF09935">
    <property type="entry name" value="DUF2167"/>
    <property type="match status" value="1"/>
</dbReference>
<dbReference type="AlphaFoldDB" id="A0A5B8FZU9"/>
<reference evidence="1 2" key="1">
    <citation type="submission" date="2019-06" db="EMBL/GenBank/DDBJ databases">
        <title>Genome sequence of Rhodobacteraceae bacterium D4M1.</title>
        <authorList>
            <person name="Cao J."/>
        </authorList>
    </citation>
    <scope>NUCLEOTIDE SEQUENCE [LARGE SCALE GENOMIC DNA]</scope>
    <source>
        <strain evidence="1 2">D4M1</strain>
    </source>
</reference>
<name>A0A5B8FZU9_9RHOB</name>
<sequence>MSIFYRGTAPDGPGPLARPATVAEMFPHAEAQDDDLRLLNEELTLWQGTVILPGDIARIDVPPGQYFLDGTDTDRLNELVQGEIWEGTLGSLSPTSYPPAYVGGWNLDLSWLERGNVDLTAARKLDPDALLAAEHARISAAAATGAAGGEPDHTLLGWAILPRFDAARRVLSWATEKMWSDEDGPVLSLNIHWFGRTGNIVGVLIADMDQIDEVTEALPGFIDMVHFAEGCRHEDFDPARDRACDVGPRALICGTD</sequence>
<protein>
    <submittedName>
        <fullName evidence="1">DUF2167 domain-containing protein</fullName>
    </submittedName>
</protein>
<gene>
    <name evidence="1" type="ORF">FDP22_08145</name>
</gene>
<evidence type="ECO:0000313" key="2">
    <source>
        <dbReference type="Proteomes" id="UP000305888"/>
    </source>
</evidence>
<accession>A0A5B8FZU9</accession>
<dbReference type="OrthoDB" id="196355at2"/>
<dbReference type="EMBL" id="CP040818">
    <property type="protein sequence ID" value="QDL91753.1"/>
    <property type="molecule type" value="Genomic_DNA"/>
</dbReference>
<dbReference type="RefSeq" id="WP_138572195.1">
    <property type="nucleotide sequence ID" value="NZ_CP040818.1"/>
</dbReference>
<evidence type="ECO:0000313" key="1">
    <source>
        <dbReference type="EMBL" id="QDL91753.1"/>
    </source>
</evidence>
<dbReference type="InterPro" id="IPR018682">
    <property type="entry name" value="DUF2167_membr"/>
</dbReference>
<dbReference type="KEGG" id="ppru:FDP22_08145"/>
<organism evidence="1 2">
    <name type="scientific">Paroceanicella profunda</name>
    <dbReference type="NCBI Taxonomy" id="2579971"/>
    <lineage>
        <taxon>Bacteria</taxon>
        <taxon>Pseudomonadati</taxon>
        <taxon>Pseudomonadota</taxon>
        <taxon>Alphaproteobacteria</taxon>
        <taxon>Rhodobacterales</taxon>
        <taxon>Paracoccaceae</taxon>
        <taxon>Paroceanicella</taxon>
    </lineage>
</organism>
<dbReference type="Proteomes" id="UP000305888">
    <property type="component" value="Chromosome"/>
</dbReference>
<keyword evidence="2" id="KW-1185">Reference proteome</keyword>